<comment type="caution">
    <text evidence="2">The sequence shown here is derived from an EMBL/GenBank/DDBJ whole genome shotgun (WGS) entry which is preliminary data.</text>
</comment>
<feature type="transmembrane region" description="Helical" evidence="1">
    <location>
        <begin position="180"/>
        <end position="201"/>
    </location>
</feature>
<evidence type="ECO:0000313" key="3">
    <source>
        <dbReference type="Proteomes" id="UP000216013"/>
    </source>
</evidence>
<dbReference type="EMBL" id="NPBV01000021">
    <property type="protein sequence ID" value="PAD20681.1"/>
    <property type="molecule type" value="Genomic_DNA"/>
</dbReference>
<evidence type="ECO:0000256" key="1">
    <source>
        <dbReference type="SAM" id="Phobius"/>
    </source>
</evidence>
<reference evidence="2 3" key="1">
    <citation type="submission" date="2017-07" db="EMBL/GenBank/DDBJ databases">
        <title>Isolation and whole genome analysis of endospore-forming bacteria from heroin.</title>
        <authorList>
            <person name="Kalinowski J."/>
            <person name="Ahrens B."/>
            <person name="Al-Dilaimi A."/>
            <person name="Winkler A."/>
            <person name="Wibberg D."/>
            <person name="Schleenbecker U."/>
            <person name="Ruckert C."/>
            <person name="Wolfel R."/>
            <person name="Grass G."/>
        </authorList>
    </citation>
    <scope>NUCLEOTIDE SEQUENCE [LARGE SCALE GENOMIC DNA]</scope>
    <source>
        <strain evidence="2 3">7528</strain>
    </source>
</reference>
<feature type="transmembrane region" description="Helical" evidence="1">
    <location>
        <begin position="127"/>
        <end position="150"/>
    </location>
</feature>
<dbReference type="Proteomes" id="UP000216013">
    <property type="component" value="Unassembled WGS sequence"/>
</dbReference>
<keyword evidence="1" id="KW-1133">Transmembrane helix</keyword>
<keyword evidence="1" id="KW-0812">Transmembrane</keyword>
<accession>A0A268A979</accession>
<sequence>MKELKQQDFAAFRSSLESDRQSIESLRVMIIVSIILTAILFLLTYIVVFDYSTFPNKEIIREYHLWITVGITFFSLIFSFPSISKKYQRLQYLLTVIISQNFFGWIFFMAALLSIGRLPEVDESKVISLAGMLITAGILVLVLTLLRLLILLHRGAFRIDSNKVESRSKWESLINSKKPIIMVGSVGLALIIISILNSIDINYIQEIFIFVISSLIFLAMQFVLPEQLVILYCKIKFKSFNYSKSGTLFPYNSSFKSRKKKKGLNP</sequence>
<gene>
    <name evidence="2" type="ORF">CHH64_12295</name>
</gene>
<feature type="transmembrane region" description="Helical" evidence="1">
    <location>
        <begin position="207"/>
        <end position="233"/>
    </location>
</feature>
<keyword evidence="1" id="KW-0472">Membrane</keyword>
<organism evidence="2 3">
    <name type="scientific">Terribacillus saccharophilus</name>
    <dbReference type="NCBI Taxonomy" id="361277"/>
    <lineage>
        <taxon>Bacteria</taxon>
        <taxon>Bacillati</taxon>
        <taxon>Bacillota</taxon>
        <taxon>Bacilli</taxon>
        <taxon>Bacillales</taxon>
        <taxon>Bacillaceae</taxon>
        <taxon>Terribacillus</taxon>
    </lineage>
</organism>
<feature type="transmembrane region" description="Helical" evidence="1">
    <location>
        <begin position="63"/>
        <end position="80"/>
    </location>
</feature>
<proteinExistence type="predicted"/>
<dbReference type="RefSeq" id="WP_095261222.1">
    <property type="nucleotide sequence ID" value="NZ_NPBV01000021.1"/>
</dbReference>
<protein>
    <submittedName>
        <fullName evidence="2">Uncharacterized protein</fullName>
    </submittedName>
</protein>
<name>A0A268A979_9BACI</name>
<evidence type="ECO:0000313" key="2">
    <source>
        <dbReference type="EMBL" id="PAD20681.1"/>
    </source>
</evidence>
<dbReference type="AlphaFoldDB" id="A0A268A979"/>
<feature type="transmembrane region" description="Helical" evidence="1">
    <location>
        <begin position="92"/>
        <end position="115"/>
    </location>
</feature>
<feature type="transmembrane region" description="Helical" evidence="1">
    <location>
        <begin position="28"/>
        <end position="51"/>
    </location>
</feature>